<feature type="region of interest" description="Disordered" evidence="1">
    <location>
        <begin position="1"/>
        <end position="27"/>
    </location>
</feature>
<evidence type="ECO:0000256" key="1">
    <source>
        <dbReference type="SAM" id="MobiDB-lite"/>
    </source>
</evidence>
<organism evidence="2 3">
    <name type="scientific">Gordonia jinghuaiqii</name>
    <dbReference type="NCBI Taxonomy" id="2758710"/>
    <lineage>
        <taxon>Bacteria</taxon>
        <taxon>Bacillati</taxon>
        <taxon>Actinomycetota</taxon>
        <taxon>Actinomycetes</taxon>
        <taxon>Mycobacteriales</taxon>
        <taxon>Gordoniaceae</taxon>
        <taxon>Gordonia</taxon>
    </lineage>
</organism>
<evidence type="ECO:0000313" key="3">
    <source>
        <dbReference type="Proteomes" id="UP000515663"/>
    </source>
</evidence>
<name>A0A7D7LX71_9ACTN</name>
<protein>
    <submittedName>
        <fullName evidence="2">Uncharacterized protein</fullName>
    </submittedName>
</protein>
<feature type="compositionally biased region" description="Acidic residues" evidence="1">
    <location>
        <begin position="1"/>
        <end position="15"/>
    </location>
</feature>
<accession>A0A7D7LX71</accession>
<gene>
    <name evidence="2" type="ORF">H1R19_09520</name>
</gene>
<evidence type="ECO:0000313" key="2">
    <source>
        <dbReference type="EMBL" id="QMT03821.1"/>
    </source>
</evidence>
<dbReference type="KEGG" id="gji:H1R19_09520"/>
<dbReference type="AlphaFoldDB" id="A0A7D7LX71"/>
<dbReference type="Proteomes" id="UP000515663">
    <property type="component" value="Chromosome"/>
</dbReference>
<sequence length="101" mass="10815">MTPDDVDAPAEDEPAADAATDAETADEETVCVAARVRVTLDDGSTREGEIVDDFADLAPGDTTVEARIDAEHTARLRRWAISTDDHDIVFADDDAVELISV</sequence>
<reference evidence="3" key="1">
    <citation type="submission" date="2020-07" db="EMBL/GenBank/DDBJ databases">
        <title>novel species isolated from the respiratory tract of Marmot.</title>
        <authorList>
            <person name="Zhang G."/>
        </authorList>
    </citation>
    <scope>NUCLEOTIDE SEQUENCE [LARGE SCALE GENOMIC DNA]</scope>
    <source>
        <strain evidence="3">686</strain>
    </source>
</reference>
<proteinExistence type="predicted"/>
<dbReference type="EMBL" id="CP059491">
    <property type="protein sequence ID" value="QMT03821.1"/>
    <property type="molecule type" value="Genomic_DNA"/>
</dbReference>
<keyword evidence="3" id="KW-1185">Reference proteome</keyword>